<comment type="caution">
    <text evidence="1">The sequence shown here is derived from an EMBL/GenBank/DDBJ whole genome shotgun (WGS) entry which is preliminary data.</text>
</comment>
<organism evidence="1 2">
    <name type="scientific">Symbiodinium microadriaticum</name>
    <name type="common">Dinoflagellate</name>
    <name type="synonym">Zooxanthella microadriatica</name>
    <dbReference type="NCBI Taxonomy" id="2951"/>
    <lineage>
        <taxon>Eukaryota</taxon>
        <taxon>Sar</taxon>
        <taxon>Alveolata</taxon>
        <taxon>Dinophyceae</taxon>
        <taxon>Suessiales</taxon>
        <taxon>Symbiodiniaceae</taxon>
        <taxon>Symbiodinium</taxon>
    </lineage>
</organism>
<sequence length="296" mass="32775">MQKWLDSPFGAQPPLSSAGDLLALLPRYRPTNYRLQKVKSHQDLAAVPLDELLPAIGNHVADVAAKGAEAADMPGLSEQLTAVANWYDEQEANLFTFFQYQLELTKAVGNLTNAAAHATADNQSGIADDNEILGQWCALQDSSQQFSGPPPGPADAMSRISRQTTWPPEFLQSLYAWCQQLQWPAAETSASPHTLAGITYLELFTNFVVCTVSAIIDYIAYESLVVAMENLSQSSLQTDVEKCLEILRYNGEMQYQYWADYCYQLSSQGSSMFASAMAKDTRRRFAFGIWMRIGDA</sequence>
<proteinExistence type="predicted"/>
<evidence type="ECO:0000313" key="2">
    <source>
        <dbReference type="Proteomes" id="UP000186817"/>
    </source>
</evidence>
<dbReference type="Proteomes" id="UP000186817">
    <property type="component" value="Unassembled WGS sequence"/>
</dbReference>
<reference evidence="1 2" key="1">
    <citation type="submission" date="2016-02" db="EMBL/GenBank/DDBJ databases">
        <title>Genome analysis of coral dinoflagellate symbionts highlights evolutionary adaptations to a symbiotic lifestyle.</title>
        <authorList>
            <person name="Aranda M."/>
            <person name="Li Y."/>
            <person name="Liew Y.J."/>
            <person name="Baumgarten S."/>
            <person name="Simakov O."/>
            <person name="Wilson M."/>
            <person name="Piel J."/>
            <person name="Ashoor H."/>
            <person name="Bougouffa S."/>
            <person name="Bajic V.B."/>
            <person name="Ryu T."/>
            <person name="Ravasi T."/>
            <person name="Bayer T."/>
            <person name="Micklem G."/>
            <person name="Kim H."/>
            <person name="Bhak J."/>
            <person name="Lajeunesse T.C."/>
            <person name="Voolstra C.R."/>
        </authorList>
    </citation>
    <scope>NUCLEOTIDE SEQUENCE [LARGE SCALE GENOMIC DNA]</scope>
    <source>
        <strain evidence="1 2">CCMP2467</strain>
    </source>
</reference>
<evidence type="ECO:0000313" key="1">
    <source>
        <dbReference type="EMBL" id="OLQ09235.1"/>
    </source>
</evidence>
<dbReference type="AlphaFoldDB" id="A0A1Q9EP67"/>
<protein>
    <submittedName>
        <fullName evidence="1">Uncharacterized protein</fullName>
    </submittedName>
</protein>
<dbReference type="OrthoDB" id="413602at2759"/>
<gene>
    <name evidence="1" type="ORF">AK812_SmicGene7188</name>
</gene>
<name>A0A1Q9EP67_SYMMI</name>
<keyword evidence="2" id="KW-1185">Reference proteome</keyword>
<dbReference type="EMBL" id="LSRX01000101">
    <property type="protein sequence ID" value="OLQ09235.1"/>
    <property type="molecule type" value="Genomic_DNA"/>
</dbReference>
<accession>A0A1Q9EP67</accession>